<gene>
    <name evidence="2" type="ORF">Y1Q_0013132</name>
</gene>
<dbReference type="EMBL" id="AKHW03003018">
    <property type="protein sequence ID" value="KYO36092.1"/>
    <property type="molecule type" value="Genomic_DNA"/>
</dbReference>
<protein>
    <submittedName>
        <fullName evidence="2">Uncharacterized protein</fullName>
    </submittedName>
</protein>
<dbReference type="Proteomes" id="UP000050525">
    <property type="component" value="Unassembled WGS sequence"/>
</dbReference>
<keyword evidence="3" id="KW-1185">Reference proteome</keyword>
<sequence length="149" mass="16425">MMLPWSGLKHSCLGGGINEEYKCNGQIIGADLDSAPQEPAGGGGAGGRGWRRVSRRAPPGVHNTDTWEECQRDLTSRNIWTIKSPKNEAVLTLLLESATLRGREKTSSLDCLGDHTQCSFEEQFGLSDLKRKHMCNKPRGYGLSMHLEK</sequence>
<reference evidence="2 3" key="1">
    <citation type="journal article" date="2012" name="Genome Biol.">
        <title>Sequencing three crocodilian genomes to illuminate the evolution of archosaurs and amniotes.</title>
        <authorList>
            <person name="St John J.A."/>
            <person name="Braun E.L."/>
            <person name="Isberg S.R."/>
            <person name="Miles L.G."/>
            <person name="Chong A.Y."/>
            <person name="Gongora J."/>
            <person name="Dalzell P."/>
            <person name="Moran C."/>
            <person name="Bed'hom B."/>
            <person name="Abzhanov A."/>
            <person name="Burgess S.C."/>
            <person name="Cooksey A.M."/>
            <person name="Castoe T.A."/>
            <person name="Crawford N.G."/>
            <person name="Densmore L.D."/>
            <person name="Drew J.C."/>
            <person name="Edwards S.V."/>
            <person name="Faircloth B.C."/>
            <person name="Fujita M.K."/>
            <person name="Greenwold M.J."/>
            <person name="Hoffmann F.G."/>
            <person name="Howard J.M."/>
            <person name="Iguchi T."/>
            <person name="Janes D.E."/>
            <person name="Khan S.Y."/>
            <person name="Kohno S."/>
            <person name="de Koning A.J."/>
            <person name="Lance S.L."/>
            <person name="McCarthy F.M."/>
            <person name="McCormack J.E."/>
            <person name="Merchant M.E."/>
            <person name="Peterson D.G."/>
            <person name="Pollock D.D."/>
            <person name="Pourmand N."/>
            <person name="Raney B.J."/>
            <person name="Roessler K.A."/>
            <person name="Sanford J.R."/>
            <person name="Sawyer R.H."/>
            <person name="Schmidt C.J."/>
            <person name="Triplett E.W."/>
            <person name="Tuberville T.D."/>
            <person name="Venegas-Anaya M."/>
            <person name="Howard J.T."/>
            <person name="Jarvis E.D."/>
            <person name="Guillette L.J.Jr."/>
            <person name="Glenn T.C."/>
            <person name="Green R.E."/>
            <person name="Ray D.A."/>
        </authorList>
    </citation>
    <scope>NUCLEOTIDE SEQUENCE [LARGE SCALE GENOMIC DNA]</scope>
    <source>
        <strain evidence="2">KSC_2009_1</strain>
    </source>
</reference>
<evidence type="ECO:0000313" key="3">
    <source>
        <dbReference type="Proteomes" id="UP000050525"/>
    </source>
</evidence>
<accession>A0A151NH06</accession>
<name>A0A151NH06_ALLMI</name>
<evidence type="ECO:0000256" key="1">
    <source>
        <dbReference type="SAM" id="MobiDB-lite"/>
    </source>
</evidence>
<proteinExistence type="predicted"/>
<dbReference type="AlphaFoldDB" id="A0A151NH06"/>
<feature type="region of interest" description="Disordered" evidence="1">
    <location>
        <begin position="35"/>
        <end position="65"/>
    </location>
</feature>
<evidence type="ECO:0000313" key="2">
    <source>
        <dbReference type="EMBL" id="KYO36092.1"/>
    </source>
</evidence>
<organism evidence="2 3">
    <name type="scientific">Alligator mississippiensis</name>
    <name type="common">American alligator</name>
    <dbReference type="NCBI Taxonomy" id="8496"/>
    <lineage>
        <taxon>Eukaryota</taxon>
        <taxon>Metazoa</taxon>
        <taxon>Chordata</taxon>
        <taxon>Craniata</taxon>
        <taxon>Vertebrata</taxon>
        <taxon>Euteleostomi</taxon>
        <taxon>Archelosauria</taxon>
        <taxon>Archosauria</taxon>
        <taxon>Crocodylia</taxon>
        <taxon>Alligatoridae</taxon>
        <taxon>Alligatorinae</taxon>
        <taxon>Alligator</taxon>
    </lineage>
</organism>
<comment type="caution">
    <text evidence="2">The sequence shown here is derived from an EMBL/GenBank/DDBJ whole genome shotgun (WGS) entry which is preliminary data.</text>
</comment>